<sequence>MPSLSLIRSISSKKIDPIVFSLASGRGWLAEMLPAFFSESAGDKLAEKLISYRKETEIQKNSGVDSYQKILPSKDIL</sequence>
<name>A0AAV4VLY6_CAEEX</name>
<dbReference type="EMBL" id="BPLR01014788">
    <property type="protein sequence ID" value="GIY71350.1"/>
    <property type="molecule type" value="Genomic_DNA"/>
</dbReference>
<protein>
    <submittedName>
        <fullName evidence="1">Uncharacterized protein</fullName>
    </submittedName>
</protein>
<evidence type="ECO:0000313" key="1">
    <source>
        <dbReference type="EMBL" id="GIY71350.1"/>
    </source>
</evidence>
<gene>
    <name evidence="1" type="ORF">CEXT_577301</name>
</gene>
<evidence type="ECO:0000313" key="2">
    <source>
        <dbReference type="Proteomes" id="UP001054945"/>
    </source>
</evidence>
<proteinExistence type="predicted"/>
<comment type="caution">
    <text evidence="1">The sequence shown here is derived from an EMBL/GenBank/DDBJ whole genome shotgun (WGS) entry which is preliminary data.</text>
</comment>
<dbReference type="AlphaFoldDB" id="A0AAV4VLY6"/>
<dbReference type="Proteomes" id="UP001054945">
    <property type="component" value="Unassembled WGS sequence"/>
</dbReference>
<organism evidence="1 2">
    <name type="scientific">Caerostris extrusa</name>
    <name type="common">Bark spider</name>
    <name type="synonym">Caerostris bankana</name>
    <dbReference type="NCBI Taxonomy" id="172846"/>
    <lineage>
        <taxon>Eukaryota</taxon>
        <taxon>Metazoa</taxon>
        <taxon>Ecdysozoa</taxon>
        <taxon>Arthropoda</taxon>
        <taxon>Chelicerata</taxon>
        <taxon>Arachnida</taxon>
        <taxon>Araneae</taxon>
        <taxon>Araneomorphae</taxon>
        <taxon>Entelegynae</taxon>
        <taxon>Araneoidea</taxon>
        <taxon>Araneidae</taxon>
        <taxon>Caerostris</taxon>
    </lineage>
</organism>
<keyword evidence="2" id="KW-1185">Reference proteome</keyword>
<accession>A0AAV4VLY6</accession>
<reference evidence="1 2" key="1">
    <citation type="submission" date="2021-06" db="EMBL/GenBank/DDBJ databases">
        <title>Caerostris extrusa draft genome.</title>
        <authorList>
            <person name="Kono N."/>
            <person name="Arakawa K."/>
        </authorList>
    </citation>
    <scope>NUCLEOTIDE SEQUENCE [LARGE SCALE GENOMIC DNA]</scope>
</reference>